<dbReference type="InterPro" id="IPR015424">
    <property type="entry name" value="PyrdxlP-dep_Trfase"/>
</dbReference>
<dbReference type="Gene3D" id="3.90.1150.10">
    <property type="entry name" value="Aspartate Aminotransferase, domain 1"/>
    <property type="match status" value="1"/>
</dbReference>
<dbReference type="AlphaFoldDB" id="A0A2T4TV03"/>
<gene>
    <name evidence="4" type="ORF">CLG94_12385</name>
</gene>
<sequence length="392" mass="43307">MEIEAFSWLKDTCDAAVGSDVCTFWKGRVALYAILKAMGVRRGDIVLVPGYTCVVVPAAVHFLGASPLYVDIDPETYNISIRQLEATVQADAEGSVKAVVLQHTYGLPADTAAVVQWAGERGIAVVEDCAHAVGSRYRDVAGEWREVGTLGDAGFFSGQWSKPLTTGLGGWAVASNPEVAERIRKFHAVECVAPATQEVARLAVQLLAYHALVWPSLYWMALRSYRLLARTGLFVGSSTEGELAGVMPIDYAKRMSGLQKWVARRKIANLSRVLDHRRRLKRLYDDALVGAGLPIFRIPAYADPILLRYPVRVANKERVLAEACRLHIELGDWFDHPLHPKGANVAILGWRDGMCPEGEWAAREVVNFPMHSRIGERDVERAVRFLMPYAIG</sequence>
<dbReference type="InterPro" id="IPR015421">
    <property type="entry name" value="PyrdxlP-dep_Trfase_major"/>
</dbReference>
<comment type="caution">
    <text evidence="4">The sequence shown here is derived from an EMBL/GenBank/DDBJ whole genome shotgun (WGS) entry which is preliminary data.</text>
</comment>
<evidence type="ECO:0000313" key="4">
    <source>
        <dbReference type="EMBL" id="PTL34929.1"/>
    </source>
</evidence>
<proteinExistence type="inferred from homology"/>
<dbReference type="Proteomes" id="UP000241436">
    <property type="component" value="Unassembled WGS sequence"/>
</dbReference>
<dbReference type="GO" id="GO:0000271">
    <property type="term" value="P:polysaccharide biosynthetic process"/>
    <property type="evidence" value="ECO:0007669"/>
    <property type="project" value="TreeGrafter"/>
</dbReference>
<dbReference type="InterPro" id="IPR015422">
    <property type="entry name" value="PyrdxlP-dep_Trfase_small"/>
</dbReference>
<evidence type="ECO:0000256" key="2">
    <source>
        <dbReference type="PIRSR" id="PIRSR000390-2"/>
    </source>
</evidence>
<reference evidence="4 5" key="1">
    <citation type="submission" date="2017-09" db="EMBL/GenBank/DDBJ databases">
        <title>Bloom of a denitrifying methanotroph, Candidatus Methylomirabilis limnetica, in a deep stratified lake.</title>
        <authorList>
            <person name="Graf J.S."/>
            <person name="Marchant H.K."/>
            <person name="Tienken D."/>
            <person name="Hach P.F."/>
            <person name="Brand A."/>
            <person name="Schubert C.J."/>
            <person name="Kuypers M.M."/>
            <person name="Milucka J."/>
        </authorList>
    </citation>
    <scope>NUCLEOTIDE SEQUENCE [LARGE SCALE GENOMIC DNA]</scope>
    <source>
        <strain evidence="4 5">Zug</strain>
    </source>
</reference>
<dbReference type="PANTHER" id="PTHR30244:SF34">
    <property type="entry name" value="DTDP-4-AMINO-4,6-DIDEOXYGALACTOSE TRANSAMINASE"/>
    <property type="match status" value="1"/>
</dbReference>
<feature type="modified residue" description="N6-(pyridoxal phosphate)lysine" evidence="2">
    <location>
        <position position="162"/>
    </location>
</feature>
<dbReference type="PANTHER" id="PTHR30244">
    <property type="entry name" value="TRANSAMINASE"/>
    <property type="match status" value="1"/>
</dbReference>
<comment type="similarity">
    <text evidence="3">Belongs to the DegT/DnrJ/EryC1 family.</text>
</comment>
<dbReference type="GO" id="GO:0030170">
    <property type="term" value="F:pyridoxal phosphate binding"/>
    <property type="evidence" value="ECO:0007669"/>
    <property type="project" value="TreeGrafter"/>
</dbReference>
<organism evidence="4 5">
    <name type="scientific">Candidatus Methylomirabilis limnetica</name>
    <dbReference type="NCBI Taxonomy" id="2033718"/>
    <lineage>
        <taxon>Bacteria</taxon>
        <taxon>Candidatus Methylomirabilota</taxon>
        <taxon>Candidatus Methylomirabilia</taxon>
        <taxon>Candidatus Methylomirabilales</taxon>
        <taxon>Candidatus Methylomirabilaceae</taxon>
        <taxon>Candidatus Methylomirabilis</taxon>
    </lineage>
</organism>
<evidence type="ECO:0000256" key="3">
    <source>
        <dbReference type="RuleBase" id="RU004508"/>
    </source>
</evidence>
<protein>
    <recommendedName>
        <fullName evidence="6">Aminotransferase</fullName>
    </recommendedName>
</protein>
<keyword evidence="5" id="KW-1185">Reference proteome</keyword>
<evidence type="ECO:0000256" key="1">
    <source>
        <dbReference type="PIRSR" id="PIRSR000390-1"/>
    </source>
</evidence>
<dbReference type="RefSeq" id="WP_107564002.1">
    <property type="nucleotide sequence ID" value="NZ_NVQC01000037.1"/>
</dbReference>
<dbReference type="OrthoDB" id="9766188at2"/>
<dbReference type="GO" id="GO:0008483">
    <property type="term" value="F:transaminase activity"/>
    <property type="evidence" value="ECO:0007669"/>
    <property type="project" value="TreeGrafter"/>
</dbReference>
<dbReference type="InterPro" id="IPR000653">
    <property type="entry name" value="DegT/StrS_aminotransferase"/>
</dbReference>
<dbReference type="PIRSF" id="PIRSF000390">
    <property type="entry name" value="PLP_StrS"/>
    <property type="match status" value="1"/>
</dbReference>
<accession>A0A2T4TV03</accession>
<evidence type="ECO:0008006" key="6">
    <source>
        <dbReference type="Google" id="ProtNLM"/>
    </source>
</evidence>
<dbReference type="SUPFAM" id="SSF53383">
    <property type="entry name" value="PLP-dependent transferases"/>
    <property type="match status" value="1"/>
</dbReference>
<reference evidence="5" key="2">
    <citation type="journal article" date="2018" name="Environ. Microbiol.">
        <title>Bloom of a denitrifying methanotroph, 'Candidatus Methylomirabilis limnetica', in a deep stratified lake.</title>
        <authorList>
            <person name="Graf J.S."/>
            <person name="Mayr M.J."/>
            <person name="Marchant H.K."/>
            <person name="Tienken D."/>
            <person name="Hach P.F."/>
            <person name="Brand A."/>
            <person name="Schubert C.J."/>
            <person name="Kuypers M.M."/>
            <person name="Milucka J."/>
        </authorList>
    </citation>
    <scope>NUCLEOTIDE SEQUENCE [LARGE SCALE GENOMIC DNA]</scope>
    <source>
        <strain evidence="5">Zug</strain>
    </source>
</reference>
<evidence type="ECO:0000313" key="5">
    <source>
        <dbReference type="Proteomes" id="UP000241436"/>
    </source>
</evidence>
<dbReference type="Pfam" id="PF01041">
    <property type="entry name" value="DegT_DnrJ_EryC1"/>
    <property type="match status" value="1"/>
</dbReference>
<dbReference type="Gene3D" id="3.40.640.10">
    <property type="entry name" value="Type I PLP-dependent aspartate aminotransferase-like (Major domain)"/>
    <property type="match status" value="1"/>
</dbReference>
<feature type="active site" description="Proton acceptor" evidence="1">
    <location>
        <position position="162"/>
    </location>
</feature>
<dbReference type="EMBL" id="NVQC01000037">
    <property type="protein sequence ID" value="PTL34929.1"/>
    <property type="molecule type" value="Genomic_DNA"/>
</dbReference>
<name>A0A2T4TV03_9BACT</name>
<keyword evidence="2 3" id="KW-0663">Pyridoxal phosphate</keyword>